<keyword evidence="2" id="KW-1185">Reference proteome</keyword>
<gene>
    <name evidence="1" type="ORF">SK128_007794</name>
</gene>
<comment type="caution">
    <text evidence="1">The sequence shown here is derived from an EMBL/GenBank/DDBJ whole genome shotgun (WGS) entry which is preliminary data.</text>
</comment>
<dbReference type="GO" id="GO:0008582">
    <property type="term" value="P:regulation of synaptic assembly at neuromuscular junction"/>
    <property type="evidence" value="ECO:0007669"/>
    <property type="project" value="TreeGrafter"/>
</dbReference>
<dbReference type="GO" id="GO:0005886">
    <property type="term" value="C:plasma membrane"/>
    <property type="evidence" value="ECO:0007669"/>
    <property type="project" value="TreeGrafter"/>
</dbReference>
<dbReference type="GO" id="GO:0061630">
    <property type="term" value="F:ubiquitin protein ligase activity"/>
    <property type="evidence" value="ECO:0007669"/>
    <property type="project" value="TreeGrafter"/>
</dbReference>
<proteinExistence type="predicted"/>
<accession>A0AAN9A9R2</accession>
<organism evidence="1 2">
    <name type="scientific">Halocaridina rubra</name>
    <name type="common">Hawaiian red shrimp</name>
    <dbReference type="NCBI Taxonomy" id="373956"/>
    <lineage>
        <taxon>Eukaryota</taxon>
        <taxon>Metazoa</taxon>
        <taxon>Ecdysozoa</taxon>
        <taxon>Arthropoda</taxon>
        <taxon>Crustacea</taxon>
        <taxon>Multicrustacea</taxon>
        <taxon>Malacostraca</taxon>
        <taxon>Eumalacostraca</taxon>
        <taxon>Eucarida</taxon>
        <taxon>Decapoda</taxon>
        <taxon>Pleocyemata</taxon>
        <taxon>Caridea</taxon>
        <taxon>Atyoidea</taxon>
        <taxon>Atyidae</taxon>
        <taxon>Halocaridina</taxon>
    </lineage>
</organism>
<dbReference type="PANTHER" id="PTHR45943:SF1">
    <property type="entry name" value="E3 UBIQUITIN-PROTEIN LIGASE MYCBP2"/>
    <property type="match status" value="1"/>
</dbReference>
<dbReference type="GO" id="GO:0005634">
    <property type="term" value="C:nucleus"/>
    <property type="evidence" value="ECO:0007669"/>
    <property type="project" value="TreeGrafter"/>
</dbReference>
<dbReference type="GO" id="GO:0007411">
    <property type="term" value="P:axon guidance"/>
    <property type="evidence" value="ECO:0007669"/>
    <property type="project" value="TreeGrafter"/>
</dbReference>
<evidence type="ECO:0000313" key="1">
    <source>
        <dbReference type="EMBL" id="KAK7079389.1"/>
    </source>
</evidence>
<dbReference type="Proteomes" id="UP001381693">
    <property type="component" value="Unassembled WGS sequence"/>
</dbReference>
<dbReference type="EMBL" id="JAXCGZ010007207">
    <property type="protein sequence ID" value="KAK7079389.1"/>
    <property type="molecule type" value="Genomic_DNA"/>
</dbReference>
<feature type="non-terminal residue" evidence="1">
    <location>
        <position position="302"/>
    </location>
</feature>
<feature type="non-terminal residue" evidence="1">
    <location>
        <position position="1"/>
    </location>
</feature>
<sequence length="302" mass="32973">TSHQESPASDIEMPRGRPFHRSISVTVATSGQDWSSAAASASATQHDHDQKAVVVLRKRNNSSGENAVDSGSSSLLVHPSAALERLAACIERGSGASGDPGGRARQVIIRPIMAFIFQNHDLETLAYAMRHATRKAAARVYAMQALNWLLRSVTQPTCLHDLLWCFVAALTPAPPSPQVLADDHNPDQHQHRDKYHDMEGEMIVLEHPLSDVTLAGDAVHPLPQTFHQLLQTVADLMMLLPPGSPLQMMAVRCWGLRFTPADHDFLHQSHVFSNISKILSRSEEVLGAGEEGVSSMYESHGP</sequence>
<reference evidence="1 2" key="1">
    <citation type="submission" date="2023-11" db="EMBL/GenBank/DDBJ databases">
        <title>Halocaridina rubra genome assembly.</title>
        <authorList>
            <person name="Smith C."/>
        </authorList>
    </citation>
    <scope>NUCLEOTIDE SEQUENCE [LARGE SCALE GENOMIC DNA]</scope>
    <source>
        <strain evidence="1">EP-1</strain>
        <tissue evidence="1">Whole</tissue>
    </source>
</reference>
<name>A0AAN9A9R2_HALRR</name>
<dbReference type="AlphaFoldDB" id="A0AAN9A9R2"/>
<evidence type="ECO:0000313" key="2">
    <source>
        <dbReference type="Proteomes" id="UP001381693"/>
    </source>
</evidence>
<protein>
    <submittedName>
        <fullName evidence="1">Uncharacterized protein</fullName>
    </submittedName>
</protein>
<dbReference type="PANTHER" id="PTHR45943">
    <property type="entry name" value="E3 UBIQUITIN-PROTEIN LIGASE MYCBP2"/>
    <property type="match status" value="1"/>
</dbReference>